<dbReference type="InterPro" id="IPR016050">
    <property type="entry name" value="Proteasome_bsu_CS"/>
</dbReference>
<keyword evidence="6" id="KW-0963">Cytoplasm</keyword>
<dbReference type="PROSITE" id="PS00854">
    <property type="entry name" value="PROTEASOME_BETA_1"/>
    <property type="match status" value="1"/>
</dbReference>
<evidence type="ECO:0000256" key="15">
    <source>
        <dbReference type="ARBA" id="ARBA00081079"/>
    </source>
</evidence>
<dbReference type="AlphaFoldDB" id="A0AAF0EQV6"/>
<keyword evidence="11" id="KW-0906">Nuclear pore complex</keyword>
<dbReference type="GO" id="GO:0005543">
    <property type="term" value="F:phospholipid binding"/>
    <property type="evidence" value="ECO:0007669"/>
    <property type="project" value="TreeGrafter"/>
</dbReference>
<dbReference type="PANTHER" id="PTHR12084">
    <property type="entry name" value="NUCLEAR PORE GLYCOPROTEIN P62-RELATED"/>
    <property type="match status" value="1"/>
</dbReference>
<feature type="compositionally biased region" description="Low complexity" evidence="16">
    <location>
        <begin position="197"/>
        <end position="207"/>
    </location>
</feature>
<dbReference type="Gene3D" id="1.20.5.170">
    <property type="match status" value="1"/>
</dbReference>
<reference evidence="18" key="1">
    <citation type="submission" date="2023-03" db="EMBL/GenBank/DDBJ databases">
        <title>Mating type loci evolution in Malassezia.</title>
        <authorList>
            <person name="Coelho M.A."/>
        </authorList>
    </citation>
    <scope>NUCLEOTIDE SEQUENCE</scope>
    <source>
        <strain evidence="18">CBS 11721</strain>
    </source>
</reference>
<evidence type="ECO:0000256" key="8">
    <source>
        <dbReference type="ARBA" id="ARBA00022927"/>
    </source>
</evidence>
<evidence type="ECO:0000256" key="11">
    <source>
        <dbReference type="ARBA" id="ARBA00023132"/>
    </source>
</evidence>
<evidence type="ECO:0000313" key="19">
    <source>
        <dbReference type="Proteomes" id="UP001219933"/>
    </source>
</evidence>
<dbReference type="FunFam" id="3.60.20.10:FF:000014">
    <property type="entry name" value="Proteasome subunit beta type-7"/>
    <property type="match status" value="1"/>
</dbReference>
<feature type="compositionally biased region" description="Low complexity" evidence="16">
    <location>
        <begin position="249"/>
        <end position="271"/>
    </location>
</feature>
<feature type="region of interest" description="Disordered" evidence="16">
    <location>
        <begin position="18"/>
        <end position="52"/>
    </location>
</feature>
<evidence type="ECO:0000313" key="18">
    <source>
        <dbReference type="EMBL" id="WFD34705.1"/>
    </source>
</evidence>
<dbReference type="Proteomes" id="UP001219933">
    <property type="component" value="Chromosome 2"/>
</dbReference>
<dbReference type="GO" id="GO:0051028">
    <property type="term" value="P:mRNA transport"/>
    <property type="evidence" value="ECO:0007669"/>
    <property type="project" value="UniProtKB-KW"/>
</dbReference>
<comment type="subcellular location">
    <subcellularLocation>
        <location evidence="1">Nucleus membrane</location>
        <topology evidence="1">Peripheral membrane protein</topology>
        <orientation evidence="1">Cytoplasmic side</orientation>
    </subcellularLocation>
    <subcellularLocation>
        <location evidence="3">Nucleus membrane</location>
        <topology evidence="3">Peripheral membrane protein</topology>
        <orientation evidence="3">Nucleoplasmic side</orientation>
    </subcellularLocation>
    <subcellularLocation>
        <location evidence="2">Nucleus</location>
        <location evidence="2">Nuclear pore complex</location>
    </subcellularLocation>
</comment>
<dbReference type="FunFam" id="1.20.5.170:FF:000040">
    <property type="entry name" value="Nuclear pore glycoprotein p62"/>
    <property type="match status" value="1"/>
</dbReference>
<feature type="region of interest" description="Disordered" evidence="16">
    <location>
        <begin position="131"/>
        <end position="438"/>
    </location>
</feature>
<dbReference type="InterPro" id="IPR007758">
    <property type="entry name" value="Nucleoporin_NSP1_C"/>
</dbReference>
<evidence type="ECO:0000256" key="5">
    <source>
        <dbReference type="ARBA" id="ARBA00022448"/>
    </source>
</evidence>
<keyword evidence="8" id="KW-0653">Protein transport</keyword>
<organism evidence="18 19">
    <name type="scientific">Malassezia cuniculi</name>
    <dbReference type="NCBI Taxonomy" id="948313"/>
    <lineage>
        <taxon>Eukaryota</taxon>
        <taxon>Fungi</taxon>
        <taxon>Dikarya</taxon>
        <taxon>Basidiomycota</taxon>
        <taxon>Ustilaginomycotina</taxon>
        <taxon>Malasseziomycetes</taxon>
        <taxon>Malasseziales</taxon>
        <taxon>Malasseziaceae</taxon>
        <taxon>Malassezia</taxon>
    </lineage>
</organism>
<evidence type="ECO:0000256" key="2">
    <source>
        <dbReference type="ARBA" id="ARBA00004567"/>
    </source>
</evidence>
<dbReference type="EMBL" id="CP119878">
    <property type="protein sequence ID" value="WFD34705.1"/>
    <property type="molecule type" value="Genomic_DNA"/>
</dbReference>
<feature type="compositionally biased region" description="Gly residues" evidence="16">
    <location>
        <begin position="131"/>
        <end position="140"/>
    </location>
</feature>
<dbReference type="InterPro" id="IPR001353">
    <property type="entry name" value="Proteasome_sua/b"/>
</dbReference>
<feature type="compositionally biased region" description="Polar residues" evidence="16">
    <location>
        <begin position="21"/>
        <end position="32"/>
    </location>
</feature>
<dbReference type="GO" id="GO:0016787">
    <property type="term" value="F:hydrolase activity"/>
    <property type="evidence" value="ECO:0007669"/>
    <property type="project" value="UniProtKB-KW"/>
</dbReference>
<dbReference type="GO" id="GO:0019774">
    <property type="term" value="C:proteasome core complex, beta-subunit complex"/>
    <property type="evidence" value="ECO:0007669"/>
    <property type="project" value="UniProtKB-ARBA"/>
</dbReference>
<dbReference type="Pfam" id="PF00227">
    <property type="entry name" value="Proteasome"/>
    <property type="match status" value="1"/>
</dbReference>
<accession>A0AAF0EQV6</accession>
<evidence type="ECO:0000256" key="6">
    <source>
        <dbReference type="ARBA" id="ARBA00022490"/>
    </source>
</evidence>
<dbReference type="SUPFAM" id="SSF56235">
    <property type="entry name" value="N-terminal nucleophile aminohydrolases (Ntn hydrolases)"/>
    <property type="match status" value="1"/>
</dbReference>
<feature type="compositionally biased region" description="Basic and acidic residues" evidence="16">
    <location>
        <begin position="317"/>
        <end position="327"/>
    </location>
</feature>
<evidence type="ECO:0000256" key="1">
    <source>
        <dbReference type="ARBA" id="ARBA00004335"/>
    </source>
</evidence>
<dbReference type="InterPro" id="IPR029055">
    <property type="entry name" value="Ntn_hydrolases_N"/>
</dbReference>
<dbReference type="PROSITE" id="PS51476">
    <property type="entry name" value="PROTEASOME_BETA_2"/>
    <property type="match status" value="1"/>
</dbReference>
<dbReference type="GO" id="GO:0044613">
    <property type="term" value="C:nuclear pore central transport channel"/>
    <property type="evidence" value="ECO:0007669"/>
    <property type="project" value="TreeGrafter"/>
</dbReference>
<evidence type="ECO:0000256" key="14">
    <source>
        <dbReference type="ARBA" id="ARBA00078941"/>
    </source>
</evidence>
<dbReference type="GO" id="GO:0031965">
    <property type="term" value="C:nuclear membrane"/>
    <property type="evidence" value="ECO:0007669"/>
    <property type="project" value="UniProtKB-SubCell"/>
</dbReference>
<feature type="compositionally biased region" description="Low complexity" evidence="16">
    <location>
        <begin position="344"/>
        <end position="358"/>
    </location>
</feature>
<feature type="region of interest" description="Disordered" evidence="16">
    <location>
        <begin position="655"/>
        <end position="688"/>
    </location>
</feature>
<evidence type="ECO:0000256" key="3">
    <source>
        <dbReference type="ARBA" id="ARBA00004620"/>
    </source>
</evidence>
<dbReference type="Gene3D" id="3.60.20.10">
    <property type="entry name" value="Glutamine Phosphoribosylpyrophosphate, subunit 1, domain 1"/>
    <property type="match status" value="1"/>
</dbReference>
<protein>
    <recommendedName>
        <fullName evidence="13">Nucleoporin NSP1</fullName>
    </recommendedName>
    <alternativeName>
        <fullName evidence="14">Nuclear pore protein NSP1</fullName>
    </alternativeName>
    <alternativeName>
        <fullName evidence="15">Nucleoskeletal-like protein</fullName>
    </alternativeName>
</protein>
<dbReference type="InterPro" id="IPR026010">
    <property type="entry name" value="NSP1/NUP62"/>
</dbReference>
<evidence type="ECO:0000256" key="13">
    <source>
        <dbReference type="ARBA" id="ARBA00068864"/>
    </source>
</evidence>
<dbReference type="GO" id="GO:0051603">
    <property type="term" value="P:proteolysis involved in protein catabolic process"/>
    <property type="evidence" value="ECO:0007669"/>
    <property type="project" value="InterPro"/>
</dbReference>
<keyword evidence="5" id="KW-0813">Transport</keyword>
<keyword evidence="12" id="KW-0539">Nucleus</keyword>
<keyword evidence="19" id="KW-1185">Reference proteome</keyword>
<dbReference type="GO" id="GO:0006606">
    <property type="term" value="P:protein import into nucleus"/>
    <property type="evidence" value="ECO:0007669"/>
    <property type="project" value="TreeGrafter"/>
</dbReference>
<dbReference type="GO" id="GO:0006405">
    <property type="term" value="P:RNA export from nucleus"/>
    <property type="evidence" value="ECO:0007669"/>
    <property type="project" value="TreeGrafter"/>
</dbReference>
<evidence type="ECO:0000256" key="12">
    <source>
        <dbReference type="ARBA" id="ARBA00023242"/>
    </source>
</evidence>
<name>A0AAF0EQV6_9BASI</name>
<evidence type="ECO:0000256" key="16">
    <source>
        <dbReference type="SAM" id="MobiDB-lite"/>
    </source>
</evidence>
<dbReference type="PANTHER" id="PTHR12084:SF0">
    <property type="entry name" value="NUCLEAR PORE GLYCOPROTEIN P62"/>
    <property type="match status" value="1"/>
</dbReference>
<dbReference type="CDD" id="cd03760">
    <property type="entry name" value="proteasome_beta_type_4"/>
    <property type="match status" value="1"/>
</dbReference>
<sequence>MSSGGFSFGGKPGGFSFGGSTTPAANPPTNLFGSGASGAGTNQNASGTSASGFSFGQPAAGANTGTGTGTAAGAPAAPAGGFSFGGANNTTANASAGGAAGSTTTSSTGGFSFGKPAGTAPAAPAAGGFSFGGTSGGSGSTSGTTGSATGGFSFGKPAEKPAAPASGGFSFGKPAEKPDEKPATGGFSFGQQANNTAAPAAPAAPAAGGFSFGKQADKPAEQPAGGFSFGKPADKPAEQPAGGFSFGKPSTTTTTAPNTSTNTTNSAAPASGGFSFGKPAEKPAAPASGGFSFGKPADKPEEKPAAPATGGFSFGKPAEKTEEKAADKPAGGFSFGKPADKPAEQPAAPAAGGFSFGKPADKPEDKPAASAAPGAPAAGGFSFGKPAEKPADKPAAPASGGFSFGKPADKPADKPASGFSLGNTADKPAGNALGTTPATGAASATAATATATTAAAAAAPSLLRGKSIQEIVTMWQEELDASVKDFGRQAGEIAAWDRVLLKCGDEMSRLMNSISKAEERQGGIEQTLDYVEQQQSELNTLLDSYENQMSEMLQSGLGSGLGAKSGSVDAGAADGEREKSYALAERLNTQLDDMSRSLSSMIDEVNGLAAPRGRDAAGDDPITQISAILNAHLGSLKWIDESTVQLRDRLEALRRGQTSRTPAGSVRGGSVEPRRESSVGGRFGQTWSSRPAVDAASSNGLAVQPLVTGTSVLGLRFKDGVMLATDTLGSYGSLARFMDIRRLAPVGDNVVVGAGGDMSDWQHIQHLLDQLILEETNENDGHSLTPAQVYAYLARTMYNRRSKIDPLWNALVVGGFDKKTKEPFLGYVDLLGTTYQSSTIATGFGLHLSQPMLRKAVEGREDSLTEDEAREILEECMRVLFYRDARSINRFQVATITAEGARITEPYSVSTSWGFAEGIRGYGPQTQ</sequence>
<keyword evidence="7" id="KW-0509">mRNA transport</keyword>
<keyword evidence="10" id="KW-0811">Translocation</keyword>
<dbReference type="GO" id="GO:0017056">
    <property type="term" value="F:structural constituent of nuclear pore"/>
    <property type="evidence" value="ECO:0007669"/>
    <property type="project" value="InterPro"/>
</dbReference>
<evidence type="ECO:0000256" key="4">
    <source>
        <dbReference type="ARBA" id="ARBA00005911"/>
    </source>
</evidence>
<dbReference type="Pfam" id="PF05064">
    <property type="entry name" value="Nsp1_C"/>
    <property type="match status" value="1"/>
</dbReference>
<gene>
    <name evidence="18" type="primary">PRE4</name>
    <name evidence="18" type="ORF">MCUN1_001549</name>
</gene>
<feature type="compositionally biased region" description="Low complexity" evidence="16">
    <location>
        <begin position="368"/>
        <end position="385"/>
    </location>
</feature>
<evidence type="ECO:0000256" key="10">
    <source>
        <dbReference type="ARBA" id="ARBA00023010"/>
    </source>
</evidence>
<evidence type="ECO:0000259" key="17">
    <source>
        <dbReference type="Pfam" id="PF05064"/>
    </source>
</evidence>
<dbReference type="InterPro" id="IPR016295">
    <property type="entry name" value="Proteasome_beta4"/>
</dbReference>
<proteinExistence type="inferred from homology"/>
<dbReference type="InterPro" id="IPR023333">
    <property type="entry name" value="Proteasome_suB-type"/>
</dbReference>
<comment type="similarity">
    <text evidence="4">Belongs to the nucleoporin NSP1/NUP62 family.</text>
</comment>
<feature type="domain" description="Nucleoporin NSP1-like C-terminal" evidence="17">
    <location>
        <begin position="456"/>
        <end position="555"/>
    </location>
</feature>
<evidence type="ECO:0000256" key="9">
    <source>
        <dbReference type="ARBA" id="ARBA00022942"/>
    </source>
</evidence>
<keyword evidence="18" id="KW-0378">Hydrolase</keyword>
<keyword evidence="9 18" id="KW-0647">Proteasome</keyword>
<evidence type="ECO:0000256" key="7">
    <source>
        <dbReference type="ARBA" id="ARBA00022816"/>
    </source>
</evidence>